<dbReference type="EMBL" id="CAQQ02168434">
    <property type="status" value="NOT_ANNOTATED_CDS"/>
    <property type="molecule type" value="Genomic_DNA"/>
</dbReference>
<protein>
    <submittedName>
        <fullName evidence="2">Uncharacterized protein</fullName>
    </submittedName>
</protein>
<accession>T1GW54</accession>
<dbReference type="STRING" id="36166.T1GW54"/>
<keyword evidence="3" id="KW-1185">Reference proteome</keyword>
<dbReference type="Proteomes" id="UP000015102">
    <property type="component" value="Unassembled WGS sequence"/>
</dbReference>
<feature type="region of interest" description="Disordered" evidence="1">
    <location>
        <begin position="99"/>
        <end position="163"/>
    </location>
</feature>
<name>T1GW54_MEGSC</name>
<feature type="compositionally biased region" description="Basic residues" evidence="1">
    <location>
        <begin position="13"/>
        <end position="22"/>
    </location>
</feature>
<feature type="compositionally biased region" description="Acidic residues" evidence="1">
    <location>
        <begin position="108"/>
        <end position="120"/>
    </location>
</feature>
<dbReference type="EMBL" id="CAQQ02168435">
    <property type="status" value="NOT_ANNOTATED_CDS"/>
    <property type="molecule type" value="Genomic_DNA"/>
</dbReference>
<reference evidence="3" key="1">
    <citation type="submission" date="2013-02" db="EMBL/GenBank/DDBJ databases">
        <authorList>
            <person name="Hughes D."/>
        </authorList>
    </citation>
    <scope>NUCLEOTIDE SEQUENCE</scope>
    <source>
        <strain>Durham</strain>
        <strain evidence="3">NC isolate 2 -- Noor lab</strain>
    </source>
</reference>
<feature type="compositionally biased region" description="Low complexity" evidence="1">
    <location>
        <begin position="35"/>
        <end position="48"/>
    </location>
</feature>
<reference evidence="2" key="2">
    <citation type="submission" date="2015-06" db="UniProtKB">
        <authorList>
            <consortium name="EnsemblMetazoa"/>
        </authorList>
    </citation>
    <scope>IDENTIFICATION</scope>
</reference>
<evidence type="ECO:0000313" key="2">
    <source>
        <dbReference type="EnsemblMetazoa" id="MESCA008025-PA"/>
    </source>
</evidence>
<organism evidence="2 3">
    <name type="scientific">Megaselia scalaris</name>
    <name type="common">Humpbacked fly</name>
    <name type="synonym">Phora scalaris</name>
    <dbReference type="NCBI Taxonomy" id="36166"/>
    <lineage>
        <taxon>Eukaryota</taxon>
        <taxon>Metazoa</taxon>
        <taxon>Ecdysozoa</taxon>
        <taxon>Arthropoda</taxon>
        <taxon>Hexapoda</taxon>
        <taxon>Insecta</taxon>
        <taxon>Pterygota</taxon>
        <taxon>Neoptera</taxon>
        <taxon>Endopterygota</taxon>
        <taxon>Diptera</taxon>
        <taxon>Brachycera</taxon>
        <taxon>Muscomorpha</taxon>
        <taxon>Platypezoidea</taxon>
        <taxon>Phoridae</taxon>
        <taxon>Megaseliini</taxon>
        <taxon>Megaselia</taxon>
    </lineage>
</organism>
<dbReference type="AlphaFoldDB" id="T1GW54"/>
<dbReference type="EnsemblMetazoa" id="MESCA008025-RA">
    <property type="protein sequence ID" value="MESCA008025-PA"/>
    <property type="gene ID" value="MESCA008025"/>
</dbReference>
<dbReference type="HOGENOM" id="CLU_1631254_0_0_1"/>
<evidence type="ECO:0000256" key="1">
    <source>
        <dbReference type="SAM" id="MobiDB-lite"/>
    </source>
</evidence>
<proteinExistence type="predicted"/>
<feature type="region of interest" description="Disordered" evidence="1">
    <location>
        <begin position="1"/>
        <end position="22"/>
    </location>
</feature>
<sequence length="163" mass="18098">MSIIGTEICSPQHKSKQNHKKKLANHHIIGVLGASATNTPTSTSTPPMDVTPPKSPSFLMDTSAKNLNTYHEMMSNSSEVGKNLLETEDDETINMPIYNSHVFKNNNVDDDDDEEDDQEQEEQKKEEHMNAAIDLSAQSSTPIKDDEETKVSMEEESSTNTTT</sequence>
<feature type="region of interest" description="Disordered" evidence="1">
    <location>
        <begin position="35"/>
        <end position="58"/>
    </location>
</feature>
<evidence type="ECO:0000313" key="3">
    <source>
        <dbReference type="Proteomes" id="UP000015102"/>
    </source>
</evidence>
<feature type="compositionally biased region" description="Basic and acidic residues" evidence="1">
    <location>
        <begin position="143"/>
        <end position="153"/>
    </location>
</feature>